<name>A0ABQ3SMG0_9ACTN</name>
<protein>
    <submittedName>
        <fullName evidence="1">Uncharacterized protein</fullName>
    </submittedName>
</protein>
<sequence>MPAGGEWSTSEPSFDEKRDRHVAELKAAGDQGRREGLLAQRRKLADGIPATAASPTRAECEQRWTDAGRKERTVGARDVFVGACASFPLPGLPGHPAAVAEAETVTP</sequence>
<dbReference type="EMBL" id="BNEC01000005">
    <property type="protein sequence ID" value="GHI69316.1"/>
    <property type="molecule type" value="Genomic_DNA"/>
</dbReference>
<dbReference type="RefSeq" id="WP_189747244.1">
    <property type="nucleotide sequence ID" value="NZ_BMRL01000025.1"/>
</dbReference>
<keyword evidence="2" id="KW-1185">Reference proteome</keyword>
<evidence type="ECO:0000313" key="1">
    <source>
        <dbReference type="EMBL" id="GHI69316.1"/>
    </source>
</evidence>
<dbReference type="GeneID" id="95587605"/>
<accession>A0ABQ3SMG0</accession>
<gene>
    <name evidence="1" type="ORF">Snoj_32340</name>
</gene>
<evidence type="ECO:0000313" key="2">
    <source>
        <dbReference type="Proteomes" id="UP000613974"/>
    </source>
</evidence>
<organism evidence="1 2">
    <name type="scientific">Streptomyces nojiriensis</name>
    <dbReference type="NCBI Taxonomy" id="66374"/>
    <lineage>
        <taxon>Bacteria</taxon>
        <taxon>Bacillati</taxon>
        <taxon>Actinomycetota</taxon>
        <taxon>Actinomycetes</taxon>
        <taxon>Kitasatosporales</taxon>
        <taxon>Streptomycetaceae</taxon>
        <taxon>Streptomyces</taxon>
    </lineage>
</organism>
<comment type="caution">
    <text evidence="1">The sequence shown here is derived from an EMBL/GenBank/DDBJ whole genome shotgun (WGS) entry which is preliminary data.</text>
</comment>
<proteinExistence type="predicted"/>
<reference evidence="2" key="1">
    <citation type="submission" date="2023-07" db="EMBL/GenBank/DDBJ databases">
        <title>Whole genome shotgun sequence of Streptomyces nojiriensis NBRC 13794.</title>
        <authorList>
            <person name="Komaki H."/>
            <person name="Tamura T."/>
        </authorList>
    </citation>
    <scope>NUCLEOTIDE SEQUENCE [LARGE SCALE GENOMIC DNA]</scope>
    <source>
        <strain evidence="2">NBRC 13794</strain>
    </source>
</reference>
<dbReference type="Proteomes" id="UP000613974">
    <property type="component" value="Unassembled WGS sequence"/>
</dbReference>